<organism evidence="1 2">
    <name type="scientific">Candidatus Kuenenbacteria bacterium CG10_big_fil_rev_8_21_14_0_10_36_11</name>
    <dbReference type="NCBI Taxonomy" id="1974618"/>
    <lineage>
        <taxon>Bacteria</taxon>
        <taxon>Candidatus Kueneniibacteriota</taxon>
    </lineage>
</organism>
<dbReference type="SUPFAM" id="SSF46785">
    <property type="entry name" value="Winged helix' DNA-binding domain"/>
    <property type="match status" value="1"/>
</dbReference>
<sequence>MLENIFGSRTRVKLLKLFLNHPEEKFFVRELSRAIEEKINSVRRELENLERVGLIKMVAEADSAPTKKDKKKFYTVDTNFILYPEFKNLILKSRLLLEKSLVQEINNLGKIKFLMLTGFFVDNNKAKTDLLVVGNIDRQKLKKLIAKMEKSFEQEIRFTVMSTQEFNYRNQITDKFLFEVLEGKKIVLVDNLNKE</sequence>
<dbReference type="Gene3D" id="1.10.10.10">
    <property type="entry name" value="Winged helix-like DNA-binding domain superfamily/Winged helix DNA-binding domain"/>
    <property type="match status" value="1"/>
</dbReference>
<name>A0A2M6WAJ0_9BACT</name>
<evidence type="ECO:0000313" key="2">
    <source>
        <dbReference type="Proteomes" id="UP000231464"/>
    </source>
</evidence>
<gene>
    <name evidence="1" type="ORF">COU23_01890</name>
</gene>
<dbReference type="InterPro" id="IPR036390">
    <property type="entry name" value="WH_DNA-bd_sf"/>
</dbReference>
<proteinExistence type="predicted"/>
<comment type="caution">
    <text evidence="1">The sequence shown here is derived from an EMBL/GenBank/DDBJ whole genome shotgun (WGS) entry which is preliminary data.</text>
</comment>
<dbReference type="EMBL" id="PFBP01000031">
    <property type="protein sequence ID" value="PIT89819.1"/>
    <property type="molecule type" value="Genomic_DNA"/>
</dbReference>
<dbReference type="InterPro" id="IPR036388">
    <property type="entry name" value="WH-like_DNA-bd_sf"/>
</dbReference>
<evidence type="ECO:0008006" key="3">
    <source>
        <dbReference type="Google" id="ProtNLM"/>
    </source>
</evidence>
<protein>
    <recommendedName>
        <fullName evidence="3">HTH arsR-type domain-containing protein</fullName>
    </recommendedName>
</protein>
<reference evidence="2" key="1">
    <citation type="submission" date="2017-09" db="EMBL/GenBank/DDBJ databases">
        <title>Depth-based differentiation of microbial function through sediment-hosted aquifers and enrichment of novel symbionts in the deep terrestrial subsurface.</title>
        <authorList>
            <person name="Probst A.J."/>
            <person name="Ladd B."/>
            <person name="Jarett J.K."/>
            <person name="Geller-Mcgrath D.E."/>
            <person name="Sieber C.M.K."/>
            <person name="Emerson J.B."/>
            <person name="Anantharaman K."/>
            <person name="Thomas B.C."/>
            <person name="Malmstrom R."/>
            <person name="Stieglmeier M."/>
            <person name="Klingl A."/>
            <person name="Woyke T."/>
            <person name="Ryan C.M."/>
            <person name="Banfield J.F."/>
        </authorList>
    </citation>
    <scope>NUCLEOTIDE SEQUENCE [LARGE SCALE GENOMIC DNA]</scope>
</reference>
<accession>A0A2M6WAJ0</accession>
<dbReference type="AlphaFoldDB" id="A0A2M6WAJ0"/>
<evidence type="ECO:0000313" key="1">
    <source>
        <dbReference type="EMBL" id="PIT89819.1"/>
    </source>
</evidence>
<dbReference type="Proteomes" id="UP000231464">
    <property type="component" value="Unassembled WGS sequence"/>
</dbReference>